<dbReference type="PANTHER" id="PTHR10176:SF3">
    <property type="entry name" value="GLYCOGEN [STARCH] SYNTHASE"/>
    <property type="match status" value="1"/>
</dbReference>
<proteinExistence type="predicted"/>
<dbReference type="EMBL" id="GG745550">
    <property type="protein sequence ID" value="EFD92963.1"/>
    <property type="molecule type" value="Genomic_DNA"/>
</dbReference>
<dbReference type="GO" id="GO:0005737">
    <property type="term" value="C:cytoplasm"/>
    <property type="evidence" value="ECO:0007669"/>
    <property type="project" value="TreeGrafter"/>
</dbReference>
<evidence type="ECO:0000313" key="4">
    <source>
        <dbReference type="Proteomes" id="UP000009376"/>
    </source>
</evidence>
<protein>
    <submittedName>
        <fullName evidence="3">Glycogen (Starch) synthase</fullName>
    </submittedName>
</protein>
<evidence type="ECO:0000256" key="1">
    <source>
        <dbReference type="ARBA" id="ARBA00022676"/>
    </source>
</evidence>
<evidence type="ECO:0000256" key="2">
    <source>
        <dbReference type="ARBA" id="ARBA00022679"/>
    </source>
</evidence>
<dbReference type="SUPFAM" id="SSF53756">
    <property type="entry name" value="UDP-Glycosyltransferase/glycogen phosphorylase"/>
    <property type="match status" value="2"/>
</dbReference>
<dbReference type="GO" id="GO:0005978">
    <property type="term" value="P:glycogen biosynthetic process"/>
    <property type="evidence" value="ECO:0007669"/>
    <property type="project" value="InterPro"/>
</dbReference>
<dbReference type="Proteomes" id="UP000009376">
    <property type="component" value="Unassembled WGS sequence"/>
</dbReference>
<keyword evidence="1" id="KW-0328">Glycosyltransferase</keyword>
<dbReference type="Pfam" id="PF05693">
    <property type="entry name" value="Glycogen_syn"/>
    <property type="match status" value="1"/>
</dbReference>
<dbReference type="InterPro" id="IPR008631">
    <property type="entry name" value="Glycogen_synth"/>
</dbReference>
<reference evidence="3 4" key="1">
    <citation type="journal article" date="2010" name="Proc. Natl. Acad. Sci. U.S.A.">
        <title>Enigmatic, ultrasmall, uncultivated Archaea.</title>
        <authorList>
            <person name="Baker B.J."/>
            <person name="Comolli L.R."/>
            <person name="Dick G.J."/>
            <person name="Hauser L.J."/>
            <person name="Hyatt D."/>
            <person name="Dill B.D."/>
            <person name="Land M.L."/>
            <person name="Verberkmoes N.C."/>
            <person name="Hettich R.L."/>
            <person name="Banfield J.F."/>
        </authorList>
    </citation>
    <scope>NUCLEOTIDE SEQUENCE [LARGE SCALE GENOMIC DNA]</scope>
</reference>
<dbReference type="GO" id="GO:0004373">
    <property type="term" value="F:alpha-1,4-glucan glucosyltransferase (UDP-glucose donor) activity"/>
    <property type="evidence" value="ECO:0007669"/>
    <property type="project" value="InterPro"/>
</dbReference>
<keyword evidence="2" id="KW-0808">Transferase</keyword>
<dbReference type="PANTHER" id="PTHR10176">
    <property type="entry name" value="GLYCOGEN SYNTHASE"/>
    <property type="match status" value="1"/>
</dbReference>
<dbReference type="AlphaFoldDB" id="D6GV36"/>
<gene>
    <name evidence="3" type="ORF">BJBARM5_0338</name>
</gene>
<organism evidence="3 4">
    <name type="scientific">Candidatus Parvarchaeum acidophilus ARMAN-5</name>
    <dbReference type="NCBI Taxonomy" id="662762"/>
    <lineage>
        <taxon>Archaea</taxon>
        <taxon>Candidatus Parvarchaeota</taxon>
        <taxon>Candidatus Parvarchaeum</taxon>
    </lineage>
</organism>
<sequence>MEKFLIEVSFEAGNKVGGIWTVLTSKSSYMKKEFGDNYLAIGFYNQSQAAMEFTETAPPQFIKDAIANLKLEGVKIYFGKWSSANDVNILLIDSKEFENKHINEIKTNFWNAFNIDSLNSPGDYNEPLAWSYSVGAIIEELSKTINKKLVVQVHEWLSAGSLLYLKYKKVNVPTVFTIHATVLGRAISYSGGNTNEYVMQNKDITQDMPYKYGVAAKHFTEKAGAGNATIFTAVSSVVAKEARVILGKEPDLVTINGIDTDNLPDTNSIETLRENARKKITNFLNAYFLPFYDINTNKLRIFVTSGRYEFYDKGYDIFIDALGKLDKMLTDGDSIIALIAVPTGTVGVRNDVAANYLTYIGIKSALDEDLKNFDKLVSESPDLEETTANMAYSKMINDSRKLIQQLRKNKITNPPLTPFMLSYPENNDAILNKLHENGLENTEKNHVKVIFYPKYLVVGDELLNLTYYEMLALSTAGFFISKYEPFGYTPLEAAAYMSISFTSDLSGFGQYLLNDYKNNYKGVFVEKMLGKKRDEYIAQTAKDMMKIALMGEDELLKLKISANQLANQFGWDKFLPFYIKAYDEALKRTSL</sequence>
<dbReference type="Gene3D" id="3.40.50.2000">
    <property type="entry name" value="Glycogen Phosphorylase B"/>
    <property type="match status" value="2"/>
</dbReference>
<accession>D6GV36</accession>
<name>D6GV36_PARA5</name>
<evidence type="ECO:0000313" key="3">
    <source>
        <dbReference type="EMBL" id="EFD92963.1"/>
    </source>
</evidence>